<evidence type="ECO:0000256" key="1">
    <source>
        <dbReference type="SAM" id="SignalP"/>
    </source>
</evidence>
<dbReference type="Pfam" id="PF12708">
    <property type="entry name" value="Pect-lyase_RHGA_epim"/>
    <property type="match status" value="1"/>
</dbReference>
<keyword evidence="1" id="KW-0732">Signal</keyword>
<evidence type="ECO:0000313" key="3">
    <source>
        <dbReference type="EMBL" id="MBW8191458.1"/>
    </source>
</evidence>
<dbReference type="Proteomes" id="UP001166251">
    <property type="component" value="Unassembled WGS sequence"/>
</dbReference>
<organism evidence="3 4">
    <name type="scientific">Neiella holothuriorum</name>
    <dbReference type="NCBI Taxonomy" id="2870530"/>
    <lineage>
        <taxon>Bacteria</taxon>
        <taxon>Pseudomonadati</taxon>
        <taxon>Pseudomonadota</taxon>
        <taxon>Gammaproteobacteria</taxon>
        <taxon>Alteromonadales</taxon>
        <taxon>Echinimonadaceae</taxon>
        <taxon>Neiella</taxon>
    </lineage>
</organism>
<dbReference type="Gene3D" id="2.160.20.10">
    <property type="entry name" value="Single-stranded right-handed beta-helix, Pectin lyase-like"/>
    <property type="match status" value="1"/>
</dbReference>
<sequence length="547" mass="60264">MIFRKLPCPTRWLLWSLLFYPSWLAASTITSQANSGQHQPSGCHPTDVTTTLAKTGGYLPDFSYAGYQWGESPTDIDYQLLDVTDYGVIANDGIDDTPAMLKALLAAHQIATPVNLLFPPGTVLLSQPIFINRSFIRLQGAGDGSTVLAFDRPLLQLPESILAAYQIDKKKEPPAISPVSWRGGFIWAHPIADGTHGKPEIELQSGQRGKFEVGMLDTSSLTVGDVITVRWCRLGCDLSSFTEHLMDHQPVTLGKGFANMNGLVSQYLTVTGIGSDSIRVKEPLAHDIKPDWQVMQLATNMLEQVHLDGFTIQFPELPYAGHHQEQGFNGVYLHRVSQSSVSNVTVEHADNAFFMNDSTTSSLSNIEVRGREGHYSIAIEDSNHILVTDFALTASMLHNPSVGWGAELNVYRRGRIEHARIEQHKGLNQQNLFESLDVHAQKKRRVFSLGGNRLYGPTSAAFNTFWDVAISAAEGQFSAVTDAPSARLVGVDQLPEQYGPGAFIDSRCIAEKRLESLYIWQLTQRLAEGENQHVANSNDSAPLANPR</sequence>
<dbReference type="InterPro" id="IPR012334">
    <property type="entry name" value="Pectin_lyas_fold"/>
</dbReference>
<comment type="caution">
    <text evidence="3">The sequence shown here is derived from an EMBL/GenBank/DDBJ whole genome shotgun (WGS) entry which is preliminary data.</text>
</comment>
<name>A0ABS7EGM3_9GAMM</name>
<accession>A0ABS7EGM3</accession>
<keyword evidence="4" id="KW-1185">Reference proteome</keyword>
<dbReference type="InterPro" id="IPR011050">
    <property type="entry name" value="Pectin_lyase_fold/virulence"/>
</dbReference>
<dbReference type="SUPFAM" id="SSF51126">
    <property type="entry name" value="Pectin lyase-like"/>
    <property type="match status" value="2"/>
</dbReference>
<gene>
    <name evidence="3" type="ORF">K0504_10460</name>
</gene>
<evidence type="ECO:0000259" key="2">
    <source>
        <dbReference type="Pfam" id="PF12708"/>
    </source>
</evidence>
<feature type="domain" description="Rhamnogalacturonase A/B/Epimerase-like pectate lyase" evidence="2">
    <location>
        <begin position="82"/>
        <end position="149"/>
    </location>
</feature>
<dbReference type="EMBL" id="JAHZSS010000011">
    <property type="protein sequence ID" value="MBW8191458.1"/>
    <property type="molecule type" value="Genomic_DNA"/>
</dbReference>
<dbReference type="RefSeq" id="WP_220104139.1">
    <property type="nucleotide sequence ID" value="NZ_JAHZSS010000011.1"/>
</dbReference>
<reference evidence="3" key="1">
    <citation type="submission" date="2021-07" db="EMBL/GenBank/DDBJ databases">
        <title>Neiella marina sp. nov., isolated from the intestinal content of sea cucumber Apostichopus japonicus.</title>
        <authorList>
            <person name="Bai X."/>
        </authorList>
    </citation>
    <scope>NUCLEOTIDE SEQUENCE</scope>
    <source>
        <strain evidence="3">126</strain>
    </source>
</reference>
<dbReference type="GO" id="GO:0016787">
    <property type="term" value="F:hydrolase activity"/>
    <property type="evidence" value="ECO:0007669"/>
    <property type="project" value="UniProtKB-KW"/>
</dbReference>
<dbReference type="InterPro" id="IPR024535">
    <property type="entry name" value="RHGA/B-epi-like_pectate_lyase"/>
</dbReference>
<feature type="chain" id="PRO_5047369854" evidence="1">
    <location>
        <begin position="26"/>
        <end position="547"/>
    </location>
</feature>
<protein>
    <submittedName>
        <fullName evidence="3">Glycoside hydrolase family 55 protein</fullName>
    </submittedName>
</protein>
<proteinExistence type="predicted"/>
<keyword evidence="3" id="KW-0378">Hydrolase</keyword>
<evidence type="ECO:0000313" key="4">
    <source>
        <dbReference type="Proteomes" id="UP001166251"/>
    </source>
</evidence>
<feature type="signal peptide" evidence="1">
    <location>
        <begin position="1"/>
        <end position="25"/>
    </location>
</feature>